<evidence type="ECO:0000256" key="8">
    <source>
        <dbReference type="ARBA" id="ARBA00048798"/>
    </source>
</evidence>
<dbReference type="NCBIfam" id="NF009896">
    <property type="entry name" value="PRK13356.1"/>
    <property type="match status" value="1"/>
</dbReference>
<evidence type="ECO:0000256" key="6">
    <source>
        <dbReference type="ARBA" id="ARBA00013053"/>
    </source>
</evidence>
<dbReference type="Pfam" id="PF01063">
    <property type="entry name" value="Aminotran_4"/>
    <property type="match status" value="1"/>
</dbReference>
<dbReference type="GO" id="GO:0005829">
    <property type="term" value="C:cytosol"/>
    <property type="evidence" value="ECO:0007669"/>
    <property type="project" value="TreeGrafter"/>
</dbReference>
<comment type="pathway">
    <text evidence="3">Amino-acid biosynthesis; L-valine biosynthesis; L-valine from pyruvate: step 4/4.</text>
</comment>
<sequence length="279" mass="30879">MDALFWYNGQWLTDNPKLLGPADHAFWMASMVFDGARAFRGLTPDLDLHCQRVVRSAERMLMKPKLSAPEIETLCREAVARFPAGSELYIKPMFYCADGFLLPDAEKTQFVLHVFKVPMPGTQGFSACFSEFVRSWPNMAPTDAKASCLYPNGQRAIAAAAARGFDNAIMCDGDGNVAEFASSNIWIAKDGIVATPVPNGTFLNGITRQRVLALLRADGVDVQERSLTRADVEQADEVFSTGNYGKVVHVNRVEQRELPYGPMAQRAHGLYMRYAESQA</sequence>
<gene>
    <name evidence="10" type="ORF">CAL22_06230</name>
</gene>
<evidence type="ECO:0000256" key="1">
    <source>
        <dbReference type="ARBA" id="ARBA00003109"/>
    </source>
</evidence>
<dbReference type="Proteomes" id="UP000216429">
    <property type="component" value="Unassembled WGS sequence"/>
</dbReference>
<comment type="catalytic activity">
    <reaction evidence="8">
        <text>L-isoleucine + 2-oxoglutarate = (S)-3-methyl-2-oxopentanoate + L-glutamate</text>
        <dbReference type="Rhea" id="RHEA:24801"/>
        <dbReference type="ChEBI" id="CHEBI:16810"/>
        <dbReference type="ChEBI" id="CHEBI:29985"/>
        <dbReference type="ChEBI" id="CHEBI:35146"/>
        <dbReference type="ChEBI" id="CHEBI:58045"/>
        <dbReference type="EC" id="2.6.1.42"/>
    </reaction>
</comment>
<organism evidence="10 11">
    <name type="scientific">Bordetella genomosp. 12</name>
    <dbReference type="NCBI Taxonomy" id="463035"/>
    <lineage>
        <taxon>Bacteria</taxon>
        <taxon>Pseudomonadati</taxon>
        <taxon>Pseudomonadota</taxon>
        <taxon>Betaproteobacteria</taxon>
        <taxon>Burkholderiales</taxon>
        <taxon>Alcaligenaceae</taxon>
        <taxon>Bordetella</taxon>
    </lineage>
</organism>
<comment type="similarity">
    <text evidence="5">Belongs to the class-IV pyridoxal-phosphate-dependent aminotransferase family.</text>
</comment>
<evidence type="ECO:0000256" key="9">
    <source>
        <dbReference type="ARBA" id="ARBA00049229"/>
    </source>
</evidence>
<proteinExistence type="inferred from homology"/>
<comment type="pathway">
    <text evidence="4">Amino-acid biosynthesis; L-leucine biosynthesis; L-leucine from 3-methyl-2-oxobutanoate: step 4/4.</text>
</comment>
<comment type="caution">
    <text evidence="10">The sequence shown here is derived from an EMBL/GenBank/DDBJ whole genome shotgun (WGS) entry which is preliminary data.</text>
</comment>
<dbReference type="EMBL" id="NEVU01000002">
    <property type="protein sequence ID" value="OZI74095.1"/>
    <property type="molecule type" value="Genomic_DNA"/>
</dbReference>
<dbReference type="SUPFAM" id="SSF56752">
    <property type="entry name" value="D-aminoacid aminotransferase-like PLP-dependent enzymes"/>
    <property type="match status" value="1"/>
</dbReference>
<dbReference type="InterPro" id="IPR050571">
    <property type="entry name" value="Class-IV_PLP-Dep_Aminotrnsfr"/>
</dbReference>
<keyword evidence="11" id="KW-1185">Reference proteome</keyword>
<dbReference type="AlphaFoldDB" id="A0A261VJ41"/>
<comment type="catalytic activity">
    <reaction evidence="9">
        <text>L-leucine + 2-oxoglutarate = 4-methyl-2-oxopentanoate + L-glutamate</text>
        <dbReference type="Rhea" id="RHEA:18321"/>
        <dbReference type="ChEBI" id="CHEBI:16810"/>
        <dbReference type="ChEBI" id="CHEBI:17865"/>
        <dbReference type="ChEBI" id="CHEBI:29985"/>
        <dbReference type="ChEBI" id="CHEBI:57427"/>
        <dbReference type="EC" id="2.6.1.42"/>
    </reaction>
</comment>
<evidence type="ECO:0000313" key="10">
    <source>
        <dbReference type="EMBL" id="OZI74095.1"/>
    </source>
</evidence>
<dbReference type="InterPro" id="IPR036038">
    <property type="entry name" value="Aminotransferase-like"/>
</dbReference>
<dbReference type="OrthoDB" id="21319at2"/>
<dbReference type="InterPro" id="IPR043132">
    <property type="entry name" value="BCAT-like_C"/>
</dbReference>
<evidence type="ECO:0000313" key="11">
    <source>
        <dbReference type="Proteomes" id="UP000216429"/>
    </source>
</evidence>
<protein>
    <recommendedName>
        <fullName evidence="6">branched-chain-amino-acid transaminase</fullName>
        <ecNumber evidence="6">2.6.1.42</ecNumber>
    </recommendedName>
</protein>
<dbReference type="Gene3D" id="3.20.10.10">
    <property type="entry name" value="D-amino Acid Aminotransferase, subunit A, domain 2"/>
    <property type="match status" value="1"/>
</dbReference>
<comment type="catalytic activity">
    <reaction evidence="7">
        <text>L-valine + 2-oxoglutarate = 3-methyl-2-oxobutanoate + L-glutamate</text>
        <dbReference type="Rhea" id="RHEA:24813"/>
        <dbReference type="ChEBI" id="CHEBI:11851"/>
        <dbReference type="ChEBI" id="CHEBI:16810"/>
        <dbReference type="ChEBI" id="CHEBI:29985"/>
        <dbReference type="ChEBI" id="CHEBI:57762"/>
        <dbReference type="EC" id="2.6.1.42"/>
    </reaction>
</comment>
<comment type="function">
    <text evidence="1">Acts on leucine, isoleucine and valine.</text>
</comment>
<dbReference type="InterPro" id="IPR001544">
    <property type="entry name" value="Aminotrans_IV"/>
</dbReference>
<dbReference type="EC" id="2.6.1.42" evidence="6"/>
<dbReference type="PANTHER" id="PTHR42743:SF11">
    <property type="entry name" value="AMINODEOXYCHORISMATE LYASE"/>
    <property type="match status" value="1"/>
</dbReference>
<dbReference type="RefSeq" id="WP_094811452.1">
    <property type="nucleotide sequence ID" value="NZ_NEVU01000002.1"/>
</dbReference>
<dbReference type="GO" id="GO:0004084">
    <property type="term" value="F:branched-chain-amino-acid transaminase activity"/>
    <property type="evidence" value="ECO:0007669"/>
    <property type="project" value="UniProtKB-EC"/>
</dbReference>
<keyword evidence="10" id="KW-0032">Aminotransferase</keyword>
<dbReference type="GO" id="GO:0046394">
    <property type="term" value="P:carboxylic acid biosynthetic process"/>
    <property type="evidence" value="ECO:0007669"/>
    <property type="project" value="UniProtKB-ARBA"/>
</dbReference>
<comment type="pathway">
    <text evidence="2">Amino-acid biosynthesis; L-isoleucine biosynthesis; L-isoleucine from 2-oxobutanoate: step 4/4.</text>
</comment>
<dbReference type="Gene3D" id="3.30.470.10">
    <property type="match status" value="1"/>
</dbReference>
<name>A0A261VJ41_9BORD</name>
<keyword evidence="10" id="KW-0808">Transferase</keyword>
<evidence type="ECO:0000256" key="2">
    <source>
        <dbReference type="ARBA" id="ARBA00004824"/>
    </source>
</evidence>
<dbReference type="PANTHER" id="PTHR42743">
    <property type="entry name" value="AMINO-ACID AMINOTRANSFERASE"/>
    <property type="match status" value="1"/>
</dbReference>
<reference evidence="11" key="1">
    <citation type="submission" date="2017-05" db="EMBL/GenBank/DDBJ databases">
        <title>Complete and WGS of Bordetella genogroups.</title>
        <authorList>
            <person name="Spilker T."/>
            <person name="Lipuma J."/>
        </authorList>
    </citation>
    <scope>NUCLEOTIDE SEQUENCE [LARGE SCALE GENOMIC DNA]</scope>
    <source>
        <strain evidence="11">AU6712</strain>
    </source>
</reference>
<evidence type="ECO:0000256" key="3">
    <source>
        <dbReference type="ARBA" id="ARBA00004931"/>
    </source>
</evidence>
<accession>A0A261VJ41</accession>
<evidence type="ECO:0000256" key="4">
    <source>
        <dbReference type="ARBA" id="ARBA00005072"/>
    </source>
</evidence>
<evidence type="ECO:0000256" key="5">
    <source>
        <dbReference type="ARBA" id="ARBA00009320"/>
    </source>
</evidence>
<dbReference type="InterPro" id="IPR043131">
    <property type="entry name" value="BCAT-like_N"/>
</dbReference>
<evidence type="ECO:0000256" key="7">
    <source>
        <dbReference type="ARBA" id="ARBA00048212"/>
    </source>
</evidence>